<reference evidence="1" key="1">
    <citation type="submission" date="2020-02" db="EMBL/GenBank/DDBJ databases">
        <authorList>
            <person name="Palmer J.M."/>
        </authorList>
    </citation>
    <scope>NUCLEOTIDE SEQUENCE</scope>
    <source>
        <strain evidence="1">EPUS1.4</strain>
        <tissue evidence="1">Thallus</tissue>
    </source>
</reference>
<comment type="caution">
    <text evidence="1">The sequence shown here is derived from an EMBL/GenBank/DDBJ whole genome shotgun (WGS) entry which is preliminary data.</text>
</comment>
<dbReference type="AlphaFoldDB" id="A0A8H7ACZ3"/>
<keyword evidence="2" id="KW-1185">Reference proteome</keyword>
<evidence type="ECO:0000313" key="2">
    <source>
        <dbReference type="Proteomes" id="UP000606974"/>
    </source>
</evidence>
<protein>
    <submittedName>
        <fullName evidence="1">Uncharacterized protein</fullName>
    </submittedName>
</protein>
<sequence>MRNTNNLIASRCETAGRGTTEASTYGSSNKNSKQTVANHAWPYGSKYPDMQIRRDCTESPRSQIQYRRIRVLAFTYMPFPTREEERKRGGEGANTHDR</sequence>
<dbReference type="Proteomes" id="UP000606974">
    <property type="component" value="Unassembled WGS sequence"/>
</dbReference>
<accession>A0A8H7ACZ3</accession>
<evidence type="ECO:0000313" key="1">
    <source>
        <dbReference type="EMBL" id="KAF7504847.1"/>
    </source>
</evidence>
<dbReference type="EMBL" id="JAACFV010000125">
    <property type="protein sequence ID" value="KAF7504847.1"/>
    <property type="molecule type" value="Genomic_DNA"/>
</dbReference>
<gene>
    <name evidence="1" type="ORF">GJ744_001645</name>
</gene>
<name>A0A8H7ACZ3_9EURO</name>
<proteinExistence type="predicted"/>
<organism evidence="1 2">
    <name type="scientific">Endocarpon pusillum</name>
    <dbReference type="NCBI Taxonomy" id="364733"/>
    <lineage>
        <taxon>Eukaryota</taxon>
        <taxon>Fungi</taxon>
        <taxon>Dikarya</taxon>
        <taxon>Ascomycota</taxon>
        <taxon>Pezizomycotina</taxon>
        <taxon>Eurotiomycetes</taxon>
        <taxon>Chaetothyriomycetidae</taxon>
        <taxon>Verrucariales</taxon>
        <taxon>Verrucariaceae</taxon>
        <taxon>Endocarpon</taxon>
    </lineage>
</organism>